<dbReference type="AlphaFoldDB" id="A0AAP0LSQ8"/>
<feature type="transmembrane region" description="Helical" evidence="6">
    <location>
        <begin position="47"/>
        <end position="68"/>
    </location>
</feature>
<dbReference type="InterPro" id="IPR050794">
    <property type="entry name" value="CPA2_transporter"/>
</dbReference>
<comment type="caution">
    <text evidence="7">The sequence shown here is derived from an EMBL/GenBank/DDBJ whole genome shotgun (WGS) entry which is preliminary data.</text>
</comment>
<sequence>MDTTRILQVAKNALSVGMPCFLLSFNFTISLTLVLRENIPGMVGGSFPFLLSMVLSLNYFPVVVHALSELNLLTSDLSQLAISCAILHKTIGWLTVAFDISNYQK</sequence>
<accession>A0AAP0LSQ8</accession>
<evidence type="ECO:0000256" key="4">
    <source>
        <dbReference type="ARBA" id="ARBA00022958"/>
    </source>
</evidence>
<dbReference type="GO" id="GO:0012505">
    <property type="term" value="C:endomembrane system"/>
    <property type="evidence" value="ECO:0007669"/>
    <property type="project" value="TreeGrafter"/>
</dbReference>
<keyword evidence="5" id="KW-0406">Ion transport</keyword>
<keyword evidence="2" id="KW-0813">Transport</keyword>
<dbReference type="EMBL" id="JBCGBO010000007">
    <property type="protein sequence ID" value="KAK9186698.1"/>
    <property type="molecule type" value="Genomic_DNA"/>
</dbReference>
<evidence type="ECO:0000256" key="2">
    <source>
        <dbReference type="ARBA" id="ARBA00022448"/>
    </source>
</evidence>
<dbReference type="PANTHER" id="PTHR32468">
    <property type="entry name" value="CATION/H + ANTIPORTER"/>
    <property type="match status" value="1"/>
</dbReference>
<keyword evidence="3" id="KW-0633">Potassium transport</keyword>
<evidence type="ECO:0000256" key="1">
    <source>
        <dbReference type="ARBA" id="ARBA00004141"/>
    </source>
</evidence>
<evidence type="ECO:0000313" key="8">
    <source>
        <dbReference type="Proteomes" id="UP001428341"/>
    </source>
</evidence>
<dbReference type="GO" id="GO:0006885">
    <property type="term" value="P:regulation of pH"/>
    <property type="evidence" value="ECO:0007669"/>
    <property type="project" value="TreeGrafter"/>
</dbReference>
<evidence type="ECO:0000313" key="7">
    <source>
        <dbReference type="EMBL" id="KAK9186698.1"/>
    </source>
</evidence>
<dbReference type="Gene3D" id="1.20.1530.20">
    <property type="match status" value="1"/>
</dbReference>
<keyword evidence="6" id="KW-0812">Transmembrane</keyword>
<keyword evidence="6" id="KW-0472">Membrane</keyword>
<organism evidence="7 8">
    <name type="scientific">Citrus x changshan-huyou</name>
    <dbReference type="NCBI Taxonomy" id="2935761"/>
    <lineage>
        <taxon>Eukaryota</taxon>
        <taxon>Viridiplantae</taxon>
        <taxon>Streptophyta</taxon>
        <taxon>Embryophyta</taxon>
        <taxon>Tracheophyta</taxon>
        <taxon>Spermatophyta</taxon>
        <taxon>Magnoliopsida</taxon>
        <taxon>eudicotyledons</taxon>
        <taxon>Gunneridae</taxon>
        <taxon>Pentapetalae</taxon>
        <taxon>rosids</taxon>
        <taxon>malvids</taxon>
        <taxon>Sapindales</taxon>
        <taxon>Rutaceae</taxon>
        <taxon>Aurantioideae</taxon>
        <taxon>Citrus</taxon>
    </lineage>
</organism>
<dbReference type="GO" id="GO:0006813">
    <property type="term" value="P:potassium ion transport"/>
    <property type="evidence" value="ECO:0007669"/>
    <property type="project" value="UniProtKB-KW"/>
</dbReference>
<evidence type="ECO:0000256" key="3">
    <source>
        <dbReference type="ARBA" id="ARBA00022538"/>
    </source>
</evidence>
<keyword evidence="8" id="KW-1185">Reference proteome</keyword>
<keyword evidence="4" id="KW-0630">Potassium</keyword>
<protein>
    <submittedName>
        <fullName evidence="7">Uncharacterized protein</fullName>
    </submittedName>
</protein>
<name>A0AAP0LSQ8_9ROSI</name>
<dbReference type="PANTHER" id="PTHR32468:SF108">
    <property type="entry name" value="CATION_H(+) ANTIPORTER 15-LIKE"/>
    <property type="match status" value="1"/>
</dbReference>
<keyword evidence="6" id="KW-1133">Transmembrane helix</keyword>
<comment type="subcellular location">
    <subcellularLocation>
        <location evidence="1">Membrane</location>
        <topology evidence="1">Multi-pass membrane protein</topology>
    </subcellularLocation>
</comment>
<gene>
    <name evidence="7" type="ORF">WN944_018086</name>
</gene>
<dbReference type="InterPro" id="IPR038770">
    <property type="entry name" value="Na+/solute_symporter_sf"/>
</dbReference>
<reference evidence="7 8" key="1">
    <citation type="submission" date="2024-05" db="EMBL/GenBank/DDBJ databases">
        <title>Haplotype-resolved chromosome-level genome assembly of Huyou (Citrus changshanensis).</title>
        <authorList>
            <person name="Miao C."/>
            <person name="Chen W."/>
            <person name="Wu Y."/>
            <person name="Wang L."/>
            <person name="Zhao S."/>
            <person name="Grierson D."/>
            <person name="Xu C."/>
            <person name="Chen K."/>
        </authorList>
    </citation>
    <scope>NUCLEOTIDE SEQUENCE [LARGE SCALE GENOMIC DNA]</scope>
    <source>
        <strain evidence="7">01-14</strain>
        <tissue evidence="7">Leaf</tissue>
    </source>
</reference>
<dbReference type="GO" id="GO:0016020">
    <property type="term" value="C:membrane"/>
    <property type="evidence" value="ECO:0007669"/>
    <property type="project" value="UniProtKB-SubCell"/>
</dbReference>
<dbReference type="Proteomes" id="UP001428341">
    <property type="component" value="Unassembled WGS sequence"/>
</dbReference>
<proteinExistence type="predicted"/>
<evidence type="ECO:0000256" key="5">
    <source>
        <dbReference type="ARBA" id="ARBA00023065"/>
    </source>
</evidence>
<evidence type="ECO:0000256" key="6">
    <source>
        <dbReference type="SAM" id="Phobius"/>
    </source>
</evidence>
<dbReference type="GO" id="GO:0098662">
    <property type="term" value="P:inorganic cation transmembrane transport"/>
    <property type="evidence" value="ECO:0007669"/>
    <property type="project" value="TreeGrafter"/>
</dbReference>
<feature type="transmembrane region" description="Helical" evidence="6">
    <location>
        <begin position="12"/>
        <end position="35"/>
    </location>
</feature>